<accession>A0A8B7YIS9</accession>
<dbReference type="RefSeq" id="XP_022093144.1">
    <property type="nucleotide sequence ID" value="XM_022237452.1"/>
</dbReference>
<organism evidence="1 2">
    <name type="scientific">Acanthaster planci</name>
    <name type="common">Crown-of-thorns starfish</name>
    <dbReference type="NCBI Taxonomy" id="133434"/>
    <lineage>
        <taxon>Eukaryota</taxon>
        <taxon>Metazoa</taxon>
        <taxon>Echinodermata</taxon>
        <taxon>Eleutherozoa</taxon>
        <taxon>Asterozoa</taxon>
        <taxon>Asteroidea</taxon>
        <taxon>Valvatacea</taxon>
        <taxon>Valvatida</taxon>
        <taxon>Acanthasteridae</taxon>
        <taxon>Acanthaster</taxon>
    </lineage>
</organism>
<dbReference type="GeneID" id="110980611"/>
<reference evidence="2 3" key="1">
    <citation type="submission" date="2025-04" db="UniProtKB">
        <authorList>
            <consortium name="RefSeq"/>
        </authorList>
    </citation>
    <scope>IDENTIFICATION</scope>
</reference>
<protein>
    <submittedName>
        <fullName evidence="2 3">Uncharacterized protein LOC110980611</fullName>
    </submittedName>
</protein>
<proteinExistence type="predicted"/>
<evidence type="ECO:0000313" key="3">
    <source>
        <dbReference type="RefSeq" id="XP_022093144.1"/>
    </source>
</evidence>
<dbReference type="AlphaFoldDB" id="A0A8B7YIS9"/>
<dbReference type="OMA" id="EINLFHG"/>
<sequence>MTEDMMNTIFDNSPFHLVPCSPYIGTTISTKSQAVRAVPDLGENADTMVAESPRSAIGQDVPQTPVIQNANRQLQRQKLKVMSPLDECRVATPEQEVPKTPIQIDSSAGKKTPLLTLKFKSNSKMPLQRRDEAKEINLFHGDDNDIFD</sequence>
<evidence type="ECO:0000313" key="1">
    <source>
        <dbReference type="Proteomes" id="UP000694845"/>
    </source>
</evidence>
<gene>
    <name evidence="2 3" type="primary">LOC110980611</name>
</gene>
<dbReference type="OrthoDB" id="10442548at2759"/>
<dbReference type="RefSeq" id="XP_022093143.1">
    <property type="nucleotide sequence ID" value="XM_022237451.1"/>
</dbReference>
<name>A0A8B7YIS9_ACAPL</name>
<evidence type="ECO:0000313" key="2">
    <source>
        <dbReference type="RefSeq" id="XP_022093143.1"/>
    </source>
</evidence>
<dbReference type="KEGG" id="aplc:110980611"/>
<dbReference type="Proteomes" id="UP000694845">
    <property type="component" value="Unplaced"/>
</dbReference>
<keyword evidence="1" id="KW-1185">Reference proteome</keyword>